<dbReference type="Proteomes" id="UP000549394">
    <property type="component" value="Unassembled WGS sequence"/>
</dbReference>
<dbReference type="AlphaFoldDB" id="A0A7I8VXV9"/>
<sequence length="192" mass="21139">MISEQFVNQKAKEDGNTQDYGQDVLGKDALKLENGRKATRVFIILGAVCSLASELILAVGTGAAAVFTLIGVAVFTAKKEDGSILEYKIGASFVLALIATFINTICFGLVFYYEPPVKERQVDFPEVAEPAAPNWQQRTDYNPRYAEQYEGGGGYNEKNQDGYNGDYQGDYQGQHPSYSGYPTLGYREDSQI</sequence>
<feature type="transmembrane region" description="Helical" evidence="2">
    <location>
        <begin position="55"/>
        <end position="77"/>
    </location>
</feature>
<evidence type="ECO:0000313" key="3">
    <source>
        <dbReference type="EMBL" id="CAD5121214.1"/>
    </source>
</evidence>
<keyword evidence="4" id="KW-1185">Reference proteome</keyword>
<evidence type="ECO:0000256" key="2">
    <source>
        <dbReference type="SAM" id="Phobius"/>
    </source>
</evidence>
<feature type="transmembrane region" description="Helical" evidence="2">
    <location>
        <begin position="89"/>
        <end position="113"/>
    </location>
</feature>
<name>A0A7I8VXV9_9ANNE</name>
<feature type="compositionally biased region" description="Low complexity" evidence="1">
    <location>
        <begin position="161"/>
        <end position="174"/>
    </location>
</feature>
<keyword evidence="2" id="KW-0472">Membrane</keyword>
<protein>
    <submittedName>
        <fullName evidence="3">DgyrCDS9749</fullName>
    </submittedName>
</protein>
<reference evidence="3 4" key="1">
    <citation type="submission" date="2020-08" db="EMBL/GenBank/DDBJ databases">
        <authorList>
            <person name="Hejnol A."/>
        </authorList>
    </citation>
    <scope>NUCLEOTIDE SEQUENCE [LARGE SCALE GENOMIC DNA]</scope>
</reference>
<feature type="region of interest" description="Disordered" evidence="1">
    <location>
        <begin position="146"/>
        <end position="192"/>
    </location>
</feature>
<comment type="caution">
    <text evidence="3">The sequence shown here is derived from an EMBL/GenBank/DDBJ whole genome shotgun (WGS) entry which is preliminary data.</text>
</comment>
<keyword evidence="2" id="KW-1133">Transmembrane helix</keyword>
<gene>
    <name evidence="3" type="ORF">DGYR_LOCUS9198</name>
</gene>
<evidence type="ECO:0000313" key="4">
    <source>
        <dbReference type="Proteomes" id="UP000549394"/>
    </source>
</evidence>
<accession>A0A7I8VXV9</accession>
<evidence type="ECO:0000256" key="1">
    <source>
        <dbReference type="SAM" id="MobiDB-lite"/>
    </source>
</evidence>
<organism evidence="3 4">
    <name type="scientific">Dimorphilus gyrociliatus</name>
    <dbReference type="NCBI Taxonomy" id="2664684"/>
    <lineage>
        <taxon>Eukaryota</taxon>
        <taxon>Metazoa</taxon>
        <taxon>Spiralia</taxon>
        <taxon>Lophotrochozoa</taxon>
        <taxon>Annelida</taxon>
        <taxon>Polychaeta</taxon>
        <taxon>Polychaeta incertae sedis</taxon>
        <taxon>Dinophilidae</taxon>
        <taxon>Dimorphilus</taxon>
    </lineage>
</organism>
<keyword evidence="2" id="KW-0812">Transmembrane</keyword>
<dbReference type="EMBL" id="CAJFCJ010000014">
    <property type="protein sequence ID" value="CAD5121214.1"/>
    <property type="molecule type" value="Genomic_DNA"/>
</dbReference>
<proteinExistence type="predicted"/>